<sequence length="220" mass="24087">MIIHSAVQLKDQIIQVGKKLVDAQLVVGTWGNISCRVPNHKNYHITPSGMIYHQLKSEDIVTMNFAGEVVEGDRKPSSEFILHQEIYKARSDVGAIVHTHSNYACSFAVAQERIPPVLEEAAQLIGGPVEVARYAPPGSLKLAIHGVRALENRNAVLLANHGVVAVGRSLEEAFTVAVLVEKLAQVFLNAKSLGTAHVLNDVETKNLRESFLKHYGQSKK</sequence>
<dbReference type="PANTHER" id="PTHR22789:SF0">
    <property type="entry name" value="3-OXO-TETRONATE 4-PHOSPHATE DECARBOXYLASE-RELATED"/>
    <property type="match status" value="1"/>
</dbReference>
<dbReference type="SUPFAM" id="SSF53639">
    <property type="entry name" value="AraD/HMP-PK domain-like"/>
    <property type="match status" value="1"/>
</dbReference>
<dbReference type="EMBL" id="JANPWE010000001">
    <property type="protein sequence ID" value="MCR6544210.1"/>
    <property type="molecule type" value="Genomic_DNA"/>
</dbReference>
<comment type="caution">
    <text evidence="4">The sequence shown here is derived from an EMBL/GenBank/DDBJ whole genome shotgun (WGS) entry which is preliminary data.</text>
</comment>
<dbReference type="Pfam" id="PF00596">
    <property type="entry name" value="Aldolase_II"/>
    <property type="match status" value="1"/>
</dbReference>
<dbReference type="RefSeq" id="WP_257911788.1">
    <property type="nucleotide sequence ID" value="NZ_JANPWE010000001.1"/>
</dbReference>
<dbReference type="InterPro" id="IPR050197">
    <property type="entry name" value="Aldolase_class_II_sugar_metab"/>
</dbReference>
<keyword evidence="5" id="KW-1185">Reference proteome</keyword>
<protein>
    <submittedName>
        <fullName evidence="4">Class II aldolase/adducin family protein</fullName>
    </submittedName>
</protein>
<evidence type="ECO:0000256" key="1">
    <source>
        <dbReference type="ARBA" id="ARBA00022723"/>
    </source>
</evidence>
<dbReference type="Gene3D" id="3.40.225.10">
    <property type="entry name" value="Class II aldolase/adducin N-terminal domain"/>
    <property type="match status" value="1"/>
</dbReference>
<keyword evidence="2" id="KW-0456">Lyase</keyword>
<keyword evidence="1" id="KW-0479">Metal-binding</keyword>
<name>A0ABT1Y200_9FIRM</name>
<accession>A0ABT1Y200</accession>
<proteinExistence type="predicted"/>
<dbReference type="Proteomes" id="UP001524944">
    <property type="component" value="Unassembled WGS sequence"/>
</dbReference>
<feature type="domain" description="Class II aldolase/adducin N-terminal" evidence="3">
    <location>
        <begin position="11"/>
        <end position="188"/>
    </location>
</feature>
<evidence type="ECO:0000259" key="3">
    <source>
        <dbReference type="SMART" id="SM01007"/>
    </source>
</evidence>
<organism evidence="4 5">
    <name type="scientific">Dehalobacterium formicoaceticum</name>
    <dbReference type="NCBI Taxonomy" id="51515"/>
    <lineage>
        <taxon>Bacteria</taxon>
        <taxon>Bacillati</taxon>
        <taxon>Bacillota</taxon>
        <taxon>Clostridia</taxon>
        <taxon>Eubacteriales</taxon>
        <taxon>Peptococcaceae</taxon>
        <taxon>Dehalobacterium</taxon>
    </lineage>
</organism>
<dbReference type="InterPro" id="IPR001303">
    <property type="entry name" value="Aldolase_II/adducin_N"/>
</dbReference>
<evidence type="ECO:0000313" key="4">
    <source>
        <dbReference type="EMBL" id="MCR6544210.1"/>
    </source>
</evidence>
<evidence type="ECO:0000313" key="5">
    <source>
        <dbReference type="Proteomes" id="UP001524944"/>
    </source>
</evidence>
<evidence type="ECO:0000256" key="2">
    <source>
        <dbReference type="ARBA" id="ARBA00023239"/>
    </source>
</evidence>
<dbReference type="InterPro" id="IPR036409">
    <property type="entry name" value="Aldolase_II/adducin_N_sf"/>
</dbReference>
<reference evidence="4 5" key="1">
    <citation type="submission" date="2022-08" db="EMBL/GenBank/DDBJ databases">
        <title>Proteogenomics of the novel Dehalobacterium formicoaceticum strain EZ94 highlights a key role of methyltransferases during anaerobic dichloromethane degradation.</title>
        <authorList>
            <person name="Wasmund K."/>
        </authorList>
    </citation>
    <scope>NUCLEOTIDE SEQUENCE [LARGE SCALE GENOMIC DNA]</scope>
    <source>
        <strain evidence="4 5">EZ94</strain>
    </source>
</reference>
<dbReference type="SMART" id="SM01007">
    <property type="entry name" value="Aldolase_II"/>
    <property type="match status" value="1"/>
</dbReference>
<gene>
    <name evidence="4" type="ORF">NVS47_01555</name>
</gene>
<dbReference type="PANTHER" id="PTHR22789">
    <property type="entry name" value="FUCULOSE PHOSPHATE ALDOLASE"/>
    <property type="match status" value="1"/>
</dbReference>